<dbReference type="GO" id="GO:0032543">
    <property type="term" value="P:mitochondrial translation"/>
    <property type="evidence" value="ECO:0007669"/>
    <property type="project" value="InterPro"/>
</dbReference>
<proteinExistence type="predicted"/>
<keyword evidence="3" id="KW-1185">Reference proteome</keyword>
<sequence length="121" mass="13938">MFQFYQTIVHTDGSTFTLKTTTPRPLLKLTKDTRTHPLWNPERNLELDKQSKELKRFNERFGTLDENFGITTEATTNSERATDSTADENLFGFALGKTKEKKKVEVKVEEVKVGKKGKKKK</sequence>
<dbReference type="Pfam" id="PF21492">
    <property type="entry name" value="bL31_N"/>
    <property type="match status" value="1"/>
</dbReference>
<gene>
    <name evidence="2" type="ORF">HK099_008371</name>
</gene>
<dbReference type="InterPro" id="IPR034600">
    <property type="entry name" value="Ribosomal_bL31m"/>
</dbReference>
<dbReference type="EMBL" id="JADGJW010000091">
    <property type="protein sequence ID" value="KAJ3224503.1"/>
    <property type="molecule type" value="Genomic_DNA"/>
</dbReference>
<evidence type="ECO:0000313" key="2">
    <source>
        <dbReference type="EMBL" id="KAJ3224503.1"/>
    </source>
</evidence>
<comment type="caution">
    <text evidence="2">The sequence shown here is derived from an EMBL/GenBank/DDBJ whole genome shotgun (WGS) entry which is preliminary data.</text>
</comment>
<dbReference type="Gene3D" id="6.20.130.10">
    <property type="match status" value="1"/>
</dbReference>
<dbReference type="PANTHER" id="PTHR28174">
    <property type="entry name" value="54S RIBOSOMAL PROTEIN L36, MITOCHONDRIAL"/>
    <property type="match status" value="1"/>
</dbReference>
<evidence type="ECO:0000259" key="1">
    <source>
        <dbReference type="Pfam" id="PF21492"/>
    </source>
</evidence>
<reference evidence="2" key="1">
    <citation type="submission" date="2020-05" db="EMBL/GenBank/DDBJ databases">
        <title>Phylogenomic resolution of chytrid fungi.</title>
        <authorList>
            <person name="Stajich J.E."/>
            <person name="Amses K."/>
            <person name="Simmons R."/>
            <person name="Seto K."/>
            <person name="Myers J."/>
            <person name="Bonds A."/>
            <person name="Quandt C.A."/>
            <person name="Barry K."/>
            <person name="Liu P."/>
            <person name="Grigoriev I."/>
            <person name="Longcore J.E."/>
            <person name="James T.Y."/>
        </authorList>
    </citation>
    <scope>NUCLEOTIDE SEQUENCE</scope>
    <source>
        <strain evidence="2">JEL0476</strain>
    </source>
</reference>
<dbReference type="InterPro" id="IPR048874">
    <property type="entry name" value="Ribosomal_bL31m_N"/>
</dbReference>
<accession>A0AAD5U691</accession>
<name>A0AAD5U691_9FUNG</name>
<dbReference type="GO" id="GO:0003735">
    <property type="term" value="F:structural constituent of ribosome"/>
    <property type="evidence" value="ECO:0007669"/>
    <property type="project" value="InterPro"/>
</dbReference>
<organism evidence="2 3">
    <name type="scientific">Clydaea vesicula</name>
    <dbReference type="NCBI Taxonomy" id="447962"/>
    <lineage>
        <taxon>Eukaryota</taxon>
        <taxon>Fungi</taxon>
        <taxon>Fungi incertae sedis</taxon>
        <taxon>Chytridiomycota</taxon>
        <taxon>Chytridiomycota incertae sedis</taxon>
        <taxon>Chytridiomycetes</taxon>
        <taxon>Lobulomycetales</taxon>
        <taxon>Lobulomycetaceae</taxon>
        <taxon>Clydaea</taxon>
    </lineage>
</organism>
<dbReference type="GO" id="GO:0005762">
    <property type="term" value="C:mitochondrial large ribosomal subunit"/>
    <property type="evidence" value="ECO:0007669"/>
    <property type="project" value="InterPro"/>
</dbReference>
<protein>
    <recommendedName>
        <fullName evidence="1">Ribosomal protein bL31m N-terminal domain-containing protein</fullName>
    </recommendedName>
</protein>
<dbReference type="AlphaFoldDB" id="A0AAD5U691"/>
<dbReference type="PANTHER" id="PTHR28174:SF1">
    <property type="entry name" value="LARGE RIBOSOMAL SUBUNIT PROTEIN BL31M"/>
    <property type="match status" value="1"/>
</dbReference>
<dbReference type="Proteomes" id="UP001211065">
    <property type="component" value="Unassembled WGS sequence"/>
</dbReference>
<evidence type="ECO:0000313" key="3">
    <source>
        <dbReference type="Proteomes" id="UP001211065"/>
    </source>
</evidence>
<feature type="domain" description="Ribosomal protein bL31m N-terminal" evidence="1">
    <location>
        <begin position="2"/>
        <end position="41"/>
    </location>
</feature>